<organism evidence="1 2">
    <name type="scientific">Actinokineospora auranticolor</name>
    <dbReference type="NCBI Taxonomy" id="155976"/>
    <lineage>
        <taxon>Bacteria</taxon>
        <taxon>Bacillati</taxon>
        <taxon>Actinomycetota</taxon>
        <taxon>Actinomycetes</taxon>
        <taxon>Pseudonocardiales</taxon>
        <taxon>Pseudonocardiaceae</taxon>
        <taxon>Actinokineospora</taxon>
    </lineage>
</organism>
<gene>
    <name evidence="1" type="ORF">CLV40_109206</name>
</gene>
<reference evidence="1 2" key="1">
    <citation type="submission" date="2018-02" db="EMBL/GenBank/DDBJ databases">
        <title>Genomic Encyclopedia of Archaeal and Bacterial Type Strains, Phase II (KMG-II): from individual species to whole genera.</title>
        <authorList>
            <person name="Goeker M."/>
        </authorList>
    </citation>
    <scope>NUCLEOTIDE SEQUENCE [LARGE SCALE GENOMIC DNA]</scope>
    <source>
        <strain evidence="1 2">YU 961-1</strain>
    </source>
</reference>
<dbReference type="Proteomes" id="UP000239203">
    <property type="component" value="Unassembled WGS sequence"/>
</dbReference>
<sequence length="138" mass="14376">MELGGKTATGLRVPADVVEALGPKKRVPVKVTVGGHTYRTTVAPYGGDFFVPLSAEHRTAAGVAAGDEVDVDIEVDTEPRVVEVPDDLAAALAEGGARAAFDALSYSHQRAHALSVADAKTEATRQRRIAKVVTALTS</sequence>
<dbReference type="SUPFAM" id="SSF141694">
    <property type="entry name" value="AF2212/PG0164-like"/>
    <property type="match status" value="1"/>
</dbReference>
<evidence type="ECO:0000313" key="2">
    <source>
        <dbReference type="Proteomes" id="UP000239203"/>
    </source>
</evidence>
<accession>A0A2S6GNW8</accession>
<dbReference type="EMBL" id="PTIX01000009">
    <property type="protein sequence ID" value="PPK66821.1"/>
    <property type="molecule type" value="Genomic_DNA"/>
</dbReference>
<dbReference type="Gene3D" id="2.40.30.100">
    <property type="entry name" value="AF2212/PG0164-like"/>
    <property type="match status" value="1"/>
</dbReference>
<evidence type="ECO:0000313" key="1">
    <source>
        <dbReference type="EMBL" id="PPK66821.1"/>
    </source>
</evidence>
<keyword evidence="2" id="KW-1185">Reference proteome</keyword>
<dbReference type="Pfam" id="PF13376">
    <property type="entry name" value="OmdA"/>
    <property type="match status" value="1"/>
</dbReference>
<dbReference type="InterPro" id="IPR015018">
    <property type="entry name" value="DUF1905"/>
</dbReference>
<dbReference type="Pfam" id="PF08922">
    <property type="entry name" value="DUF1905"/>
    <property type="match status" value="1"/>
</dbReference>
<name>A0A2S6GNW8_9PSEU</name>
<proteinExistence type="predicted"/>
<protein>
    <submittedName>
        <fullName evidence="1">Bacteriocin resistance YdeI/OmpD-like protein</fullName>
    </submittedName>
</protein>
<dbReference type="AlphaFoldDB" id="A0A2S6GNW8"/>
<comment type="caution">
    <text evidence="1">The sequence shown here is derived from an EMBL/GenBank/DDBJ whole genome shotgun (WGS) entry which is preliminary data.</text>
</comment>
<dbReference type="InterPro" id="IPR037079">
    <property type="entry name" value="AF2212/PG0164-like_sf"/>
</dbReference>